<dbReference type="EMBL" id="FUYH01000015">
    <property type="protein sequence ID" value="SKA94002.1"/>
    <property type="molecule type" value="Genomic_DNA"/>
</dbReference>
<organism evidence="3 4">
    <name type="scientific">Caloramator quimbayensis</name>
    <dbReference type="NCBI Taxonomy" id="1147123"/>
    <lineage>
        <taxon>Bacteria</taxon>
        <taxon>Bacillati</taxon>
        <taxon>Bacillota</taxon>
        <taxon>Clostridia</taxon>
        <taxon>Eubacteriales</taxon>
        <taxon>Clostridiaceae</taxon>
        <taxon>Caloramator</taxon>
    </lineage>
</organism>
<proteinExistence type="predicted"/>
<dbReference type="InterPro" id="IPR016195">
    <property type="entry name" value="Pol/histidinol_Pase-like"/>
</dbReference>
<feature type="chain" id="PRO_5012120312" evidence="1">
    <location>
        <begin position="34"/>
        <end position="1395"/>
    </location>
</feature>
<dbReference type="InterPro" id="IPR059177">
    <property type="entry name" value="GH29D-like_dom"/>
</dbReference>
<dbReference type="STRING" id="1147123.SAMN05443428_11537"/>
<accession>A0A1T4XWQ8</accession>
<dbReference type="InterPro" id="IPR013783">
    <property type="entry name" value="Ig-like_fold"/>
</dbReference>
<dbReference type="InterPro" id="IPR026876">
    <property type="entry name" value="Fn3_assoc_repeat"/>
</dbReference>
<dbReference type="Gene3D" id="2.60.40.10">
    <property type="entry name" value="Immunoglobulins"/>
    <property type="match status" value="1"/>
</dbReference>
<dbReference type="NCBIfam" id="NF038032">
    <property type="entry name" value="CehA_McbA_metalo"/>
    <property type="match status" value="1"/>
</dbReference>
<dbReference type="RefSeq" id="WP_078697031.1">
    <property type="nucleotide sequence ID" value="NZ_FUYH01000015.1"/>
</dbReference>
<sequence length="1395" mass="152655">MFFKSKLSKKVTSLFVVMVIVLNFFSTSIPALAAQPQRIAAWDYTAAPTTYPVPATDGEYKDGAVLKNFKDAIPSYSKGSLSINGWDNGENSKYWQIEFSTKGYDNLSLSAKTRSSSTGPRDFKLIYSIDEGNTWLDVPNSTYAITGTDLSNYMPEINLPSDLADKDKVYVRFIMTSNTSSTSTTTTEVQSGGTSNINNIIITGTPVSNAQTVAGITAVPESGAEVALGSKVSLYCETEGATIMYSINDSEFIPYNQEEQITLKTLPATIKAYGIKDGLNNSVISTFSYIQGKTAAVTANPNGGAVPLNKEVALSCETPNSTIKYSLDDGTTWNDYSAPIVLNNLPATIKAYATAEGLLDSPVTTFTFTEKVSEEYNIYFGQLHSHTTNSDGLGTLDDAYSYAKGTAKLDFFAVTDHSNSFDNASTSSMADGSKSTKWLNGRAAADKYTDSSFVGIYGFEMTWSNGTGHMNTFNTPGFETRDTAKYKLLDGLKQYYDVLKQFPDSISQMNHPGPTFGDFNDFAYYDPQIDKLITLIEVGNGEGAIGSSGYFPSYEYYQRALDKGWHLAPTNNQDNHLGNWGTANTGRTVILADSLTRDNVYDAMRNMRVYATEDSNLRIKYTLNGEVMGSILENKPFSVNIKVDIEDADNEALGKISVIANGGKVVDSKTVSTNKDLIEFNLSANYSYYYIRVDEADKDIAVTAPVWIGEVDKAGISKTTPSTTLPIKGESFKITTNYFNNENYPMEITSLVYSINGEVINSASELTFVPSLGTGSYSFDYVAPSAGKYNIDVRMTAKINGVEKIYTDVLKIEVVDPAITTKVVVDATHFNDYVYGYYANNLNNFTTIANSQKIAVNIEKNKLTDDVLKDAQLLIITAPAKKSGTVNGVPYQPQSFSEEDIAVVKRFVDKGGNLIICGIADYQDGTGEYQTSTQMNRLLEGIGATTRFNNDEVVDDVNKLNNQNFRLAFRNYNFNSPYLSGVLPEQNYSFYSGCSLNIDENALNTGKVTWLVKGYDTTRSIDSNKNLTGVSLPEGSVYALAVEEIPNGGKMFIGGTVFISDFEVKVQLDNSTQLQNSNYNITMNILNSIKKVIPVSQISTVRAGQKGDVFCVEGTVTAGKTPSDNAFFDTLYVQDETGGINLFPISDTNIMVGQRVKAIGTLDEYQGDLELRVIEYSVTDTSINPVEPTLLSTKDSMDSKYGGLLVKVIGNVTRMDSQNIYVDDGSGEARIFVDGYIGDGSGDSSKAGKWDERINVGSKISAIGLASVDPNGPRLRVRNTSEIVLIEEPVQKDNFEIVTVEAPEKIIKGQDAKISIKGINNTNTEQNVALIVALFDENDKMILYGASQQKIKANDNAVLTVMMRIPNSSENLKIKYFIWDSLDGMNPLSKVYEIK</sequence>
<dbReference type="OrthoDB" id="9801679at2"/>
<dbReference type="SUPFAM" id="SSF89550">
    <property type="entry name" value="PHP domain-like"/>
    <property type="match status" value="1"/>
</dbReference>
<gene>
    <name evidence="3" type="ORF">SAMN05443428_11537</name>
</gene>
<evidence type="ECO:0000259" key="2">
    <source>
        <dbReference type="Pfam" id="PF13290"/>
    </source>
</evidence>
<evidence type="ECO:0000313" key="3">
    <source>
        <dbReference type="EMBL" id="SKA94002.1"/>
    </source>
</evidence>
<name>A0A1T4XWQ8_9CLOT</name>
<reference evidence="4" key="1">
    <citation type="submission" date="2017-02" db="EMBL/GenBank/DDBJ databases">
        <authorList>
            <person name="Varghese N."/>
            <person name="Submissions S."/>
        </authorList>
    </citation>
    <scope>NUCLEOTIDE SEQUENCE [LARGE SCALE GENOMIC DNA]</scope>
    <source>
        <strain evidence="4">USBA 833</strain>
    </source>
</reference>
<evidence type="ECO:0000256" key="1">
    <source>
        <dbReference type="SAM" id="SignalP"/>
    </source>
</evidence>
<dbReference type="Gene3D" id="3.20.20.140">
    <property type="entry name" value="Metal-dependent hydrolases"/>
    <property type="match status" value="1"/>
</dbReference>
<dbReference type="Pfam" id="PF13287">
    <property type="entry name" value="Fn3_assoc"/>
    <property type="match status" value="1"/>
</dbReference>
<dbReference type="Proteomes" id="UP000190105">
    <property type="component" value="Unassembled WGS sequence"/>
</dbReference>
<keyword evidence="4" id="KW-1185">Reference proteome</keyword>
<protein>
    <submittedName>
        <fullName evidence="3">Predicted metal-dependent phosphoesterase TrpH, contains PHP domain</fullName>
    </submittedName>
</protein>
<keyword evidence="1" id="KW-0732">Signal</keyword>
<feature type="domain" description="GH29D-like beta-sandwich" evidence="2">
    <location>
        <begin position="220"/>
        <end position="286"/>
    </location>
</feature>
<dbReference type="Pfam" id="PF13290">
    <property type="entry name" value="CHB_HEX_C_1"/>
    <property type="match status" value="1"/>
</dbReference>
<feature type="signal peptide" evidence="1">
    <location>
        <begin position="1"/>
        <end position="33"/>
    </location>
</feature>
<evidence type="ECO:0000313" key="4">
    <source>
        <dbReference type="Proteomes" id="UP000190105"/>
    </source>
</evidence>